<evidence type="ECO:0000256" key="2">
    <source>
        <dbReference type="ARBA" id="ARBA00022723"/>
    </source>
</evidence>
<name>A0A1L7XYA0_9HELO</name>
<evidence type="ECO:0000256" key="5">
    <source>
        <dbReference type="ARBA" id="ARBA00023242"/>
    </source>
</evidence>
<evidence type="ECO:0000256" key="3">
    <source>
        <dbReference type="ARBA" id="ARBA00023015"/>
    </source>
</evidence>
<keyword evidence="2" id="KW-0479">Metal-binding</keyword>
<organism evidence="6 7">
    <name type="scientific">Phialocephala subalpina</name>
    <dbReference type="NCBI Taxonomy" id="576137"/>
    <lineage>
        <taxon>Eukaryota</taxon>
        <taxon>Fungi</taxon>
        <taxon>Dikarya</taxon>
        <taxon>Ascomycota</taxon>
        <taxon>Pezizomycotina</taxon>
        <taxon>Leotiomycetes</taxon>
        <taxon>Helotiales</taxon>
        <taxon>Mollisiaceae</taxon>
        <taxon>Phialocephala</taxon>
        <taxon>Phialocephala fortinii species complex</taxon>
    </lineage>
</organism>
<dbReference type="PANTHER" id="PTHR47338:SF20">
    <property type="entry name" value="ZN(II)2CYS6 TRANSCRIPTION FACTOR (EUROFUNG)"/>
    <property type="match status" value="1"/>
</dbReference>
<dbReference type="Proteomes" id="UP000184330">
    <property type="component" value="Unassembled WGS sequence"/>
</dbReference>
<keyword evidence="7" id="KW-1185">Reference proteome</keyword>
<dbReference type="AlphaFoldDB" id="A0A1L7XYA0"/>
<dbReference type="EMBL" id="FJOG01000091">
    <property type="protein sequence ID" value="CZR70052.1"/>
    <property type="molecule type" value="Genomic_DNA"/>
</dbReference>
<reference evidence="6 7" key="1">
    <citation type="submission" date="2016-03" db="EMBL/GenBank/DDBJ databases">
        <authorList>
            <person name="Ploux O."/>
        </authorList>
    </citation>
    <scope>NUCLEOTIDE SEQUENCE [LARGE SCALE GENOMIC DNA]</scope>
    <source>
        <strain evidence="6 7">UAMH 11012</strain>
    </source>
</reference>
<keyword evidence="5" id="KW-0539">Nucleus</keyword>
<dbReference type="OrthoDB" id="3862662at2759"/>
<evidence type="ECO:0000256" key="4">
    <source>
        <dbReference type="ARBA" id="ARBA00023163"/>
    </source>
</evidence>
<keyword evidence="3" id="KW-0805">Transcription regulation</keyword>
<accession>A0A1L7XYA0</accession>
<dbReference type="GO" id="GO:0000981">
    <property type="term" value="F:DNA-binding transcription factor activity, RNA polymerase II-specific"/>
    <property type="evidence" value="ECO:0007669"/>
    <property type="project" value="InterPro"/>
</dbReference>
<dbReference type="STRING" id="576137.A0A1L7XYA0"/>
<evidence type="ECO:0000313" key="7">
    <source>
        <dbReference type="Proteomes" id="UP000184330"/>
    </source>
</evidence>
<dbReference type="PANTHER" id="PTHR47338">
    <property type="entry name" value="ZN(II)2CYS6 TRANSCRIPTION FACTOR (EUROFUNG)-RELATED"/>
    <property type="match status" value="1"/>
</dbReference>
<comment type="subcellular location">
    <subcellularLocation>
        <location evidence="1">Nucleus</location>
    </subcellularLocation>
</comment>
<dbReference type="InterPro" id="IPR050815">
    <property type="entry name" value="TF_fung"/>
</dbReference>
<evidence type="ECO:0000256" key="1">
    <source>
        <dbReference type="ARBA" id="ARBA00004123"/>
    </source>
</evidence>
<proteinExistence type="predicted"/>
<dbReference type="GO" id="GO:0046872">
    <property type="term" value="F:metal ion binding"/>
    <property type="evidence" value="ECO:0007669"/>
    <property type="project" value="UniProtKB-KW"/>
</dbReference>
<keyword evidence="4" id="KW-0804">Transcription</keyword>
<sequence>MSERLEKLEQMLESVPQRSNPSSKGWNLDTSSVFESPLVASCATHAMFPATYFLDFDAYHQIPASQLNPEYFGSTQTWLPILSKKRLAESVNSFSTAADAGLALLLLCMKLMSQPSEEKHATKSSLYGMSALIAIYEIGHGRFLAGYLTLSHASREKDLVGDCDSRSVSASAKLKVYQCSKLPVVLTVLLHIRYVNIGTRGMPLLTPEPLQGTLLPCKESSWDQGEIGLNEPLFASSFGNNPEIGLFASTCQASHILGLVLRHRDEHRSGDTDPHFRLSEALRLHQTLVALDNHLDPQVDATVAAALCYSARLVLYNIYACNENYSTIGRRIQEETEMQRASINGLREVSQKVYQLAQQFQNAAIMNGVSVISQSLLLCNCLYQAAGEWAWFVREEKSMDGRMGDWTDDLADEYLKNLEGDGTLALVE</sequence>
<evidence type="ECO:0008006" key="8">
    <source>
        <dbReference type="Google" id="ProtNLM"/>
    </source>
</evidence>
<evidence type="ECO:0000313" key="6">
    <source>
        <dbReference type="EMBL" id="CZR70052.1"/>
    </source>
</evidence>
<dbReference type="GO" id="GO:0005634">
    <property type="term" value="C:nucleus"/>
    <property type="evidence" value="ECO:0007669"/>
    <property type="project" value="UniProtKB-SubCell"/>
</dbReference>
<protein>
    <recommendedName>
        <fullName evidence="8">Transcription factor domain-containing protein</fullName>
    </recommendedName>
</protein>
<gene>
    <name evidence="6" type="ORF">PAC_19953</name>
</gene>